<evidence type="ECO:0000259" key="13">
    <source>
        <dbReference type="SMART" id="SM01066"/>
    </source>
</evidence>
<name>A0AAD9IGW1_PROWI</name>
<dbReference type="Gene3D" id="2.60.40.10">
    <property type="entry name" value="Immunoglobulins"/>
    <property type="match status" value="1"/>
</dbReference>
<evidence type="ECO:0000256" key="12">
    <source>
        <dbReference type="SAM" id="MobiDB-lite"/>
    </source>
</evidence>
<keyword evidence="7" id="KW-0934">Plastid</keyword>
<dbReference type="InterPro" id="IPR001296">
    <property type="entry name" value="Glyco_trans_1"/>
</dbReference>
<evidence type="ECO:0000256" key="5">
    <source>
        <dbReference type="ARBA" id="ARBA00012588"/>
    </source>
</evidence>
<dbReference type="InterPro" id="IPR005085">
    <property type="entry name" value="CBM25"/>
</dbReference>
<dbReference type="HAMAP" id="MF_00484">
    <property type="entry name" value="Glycogen_synth"/>
    <property type="match status" value="1"/>
</dbReference>
<dbReference type="InterPro" id="IPR013783">
    <property type="entry name" value="Ig-like_fold"/>
</dbReference>
<comment type="subcellular location">
    <subcellularLocation>
        <location evidence="2">Plastid</location>
        <location evidence="2">Chloroplast</location>
    </subcellularLocation>
</comment>
<dbReference type="Pfam" id="PF00534">
    <property type="entry name" value="Glycos_transf_1"/>
    <property type="match status" value="1"/>
</dbReference>
<dbReference type="FunFam" id="3.40.50.2000:FF:000165">
    <property type="entry name" value="Starch synthase, chloroplastic/amyloplastic"/>
    <property type="match status" value="1"/>
</dbReference>
<dbReference type="GO" id="GO:0009011">
    <property type="term" value="F:alpha-1,4-glucan glucosyltransferase (ADP-glucose donor) activity"/>
    <property type="evidence" value="ECO:0007669"/>
    <property type="project" value="UniProtKB-EC"/>
</dbReference>
<dbReference type="PANTHER" id="PTHR46083:SF5">
    <property type="entry name" value="STARCH SYNTHASE 3, CHLOROPLASTIC_AMYLOPLASTIC"/>
    <property type="match status" value="1"/>
</dbReference>
<evidence type="ECO:0000256" key="8">
    <source>
        <dbReference type="ARBA" id="ARBA00022676"/>
    </source>
</evidence>
<dbReference type="GO" id="GO:1901137">
    <property type="term" value="P:carbohydrate derivative biosynthetic process"/>
    <property type="evidence" value="ECO:0007669"/>
    <property type="project" value="UniProtKB-ARBA"/>
</dbReference>
<evidence type="ECO:0000313" key="14">
    <source>
        <dbReference type="EMBL" id="KAK2076899.1"/>
    </source>
</evidence>
<comment type="catalytic activity">
    <reaction evidence="1">
        <text>[(1-&gt;4)-alpha-D-glucosyl](n) + ADP-alpha-D-glucose = [(1-&gt;4)-alpha-D-glucosyl](n+1) + ADP + H(+)</text>
        <dbReference type="Rhea" id="RHEA:18189"/>
        <dbReference type="Rhea" id="RHEA-COMP:9584"/>
        <dbReference type="Rhea" id="RHEA-COMP:9587"/>
        <dbReference type="ChEBI" id="CHEBI:15378"/>
        <dbReference type="ChEBI" id="CHEBI:15444"/>
        <dbReference type="ChEBI" id="CHEBI:57498"/>
        <dbReference type="ChEBI" id="CHEBI:456216"/>
        <dbReference type="EC" id="2.4.1.21"/>
    </reaction>
</comment>
<comment type="similarity">
    <text evidence="4">Belongs to the glycosyltransferase 1 family. Bacterial/plant glycogen synthase subfamily.</text>
</comment>
<dbReference type="Pfam" id="PF08323">
    <property type="entry name" value="Glyco_transf_5"/>
    <property type="match status" value="1"/>
</dbReference>
<dbReference type="GO" id="GO:2001070">
    <property type="term" value="F:starch binding"/>
    <property type="evidence" value="ECO:0007669"/>
    <property type="project" value="InterPro"/>
</dbReference>
<feature type="region of interest" description="Disordered" evidence="12">
    <location>
        <begin position="37"/>
        <end position="67"/>
    </location>
</feature>
<protein>
    <recommendedName>
        <fullName evidence="5">starch synthase</fullName>
        <ecNumber evidence="5">2.4.1.21</ecNumber>
    </recommendedName>
</protein>
<keyword evidence="15" id="KW-1185">Reference proteome</keyword>
<evidence type="ECO:0000256" key="3">
    <source>
        <dbReference type="ARBA" id="ARBA00004727"/>
    </source>
</evidence>
<keyword evidence="9" id="KW-0808">Transferase</keyword>
<dbReference type="AlphaFoldDB" id="A0AAD9IGW1"/>
<keyword evidence="6" id="KW-0150">Chloroplast</keyword>
<dbReference type="Gene3D" id="3.40.50.2000">
    <property type="entry name" value="Glycogen Phosphorylase B"/>
    <property type="match status" value="3"/>
</dbReference>
<dbReference type="GO" id="GO:0009507">
    <property type="term" value="C:chloroplast"/>
    <property type="evidence" value="ECO:0007669"/>
    <property type="project" value="UniProtKB-SubCell"/>
</dbReference>
<dbReference type="GO" id="GO:0019252">
    <property type="term" value="P:starch biosynthetic process"/>
    <property type="evidence" value="ECO:0007669"/>
    <property type="project" value="UniProtKB-KW"/>
</dbReference>
<organism evidence="14 15">
    <name type="scientific">Prototheca wickerhamii</name>
    <dbReference type="NCBI Taxonomy" id="3111"/>
    <lineage>
        <taxon>Eukaryota</taxon>
        <taxon>Viridiplantae</taxon>
        <taxon>Chlorophyta</taxon>
        <taxon>core chlorophytes</taxon>
        <taxon>Trebouxiophyceae</taxon>
        <taxon>Chlorellales</taxon>
        <taxon>Chlorellaceae</taxon>
        <taxon>Prototheca</taxon>
    </lineage>
</organism>
<dbReference type="EMBL" id="JASFZW010000008">
    <property type="protein sequence ID" value="KAK2076899.1"/>
    <property type="molecule type" value="Genomic_DNA"/>
</dbReference>
<sequence length="996" mass="109211">MRVENEALQKLVLQLAPNKGEAQSKLASIRERFGAGDALASGGSVSPSNQHGGKGGQPKPPAPLRPPSLTAKEIQRLASAAAGAGERVFVLPEGVVPAGSQVRLYYNRAGGPLAGSDGELALKVGLNDWETQHVEPLRPVRSLTDGEWWCGDVALPELLVTAEYAVFDTVSNRHDNNGGRNFQLALSGTVSPQGLQIRRLELYEAAEAAREAERLAEEARLQARSRAAAEKASAAVREAFRKRKQRQLQQEAAVAVAARRRGVLDSVVAAAAKPGVYQWLDEEGAGEPRAGRTATLAYNKASGALHACSSVNAVVGFDAWHGEEKVTVPMRPLGAEAAAAHGLSGAWVAATVPIDPIAQVVDFVFTDDDKRVWDNNALSDYHSLIAGALSDAALAERLVETARQEEAAEIAKQEDLAAKRALEKAEIKYEAERQKRAQLAPFLYTRPCTPRAGEAVELFYNPDLTTLRGRPKVFVRGGFNRWTQNNFAPQAMTSVGIGGFKSARIQVPRNAHLLDFVFLDSDDTHGGFIDDNHGLDYHLPVVGGAGRLEPLRVVHVAAEMAPIAKEGGLGDVVTALGRAVQEEGHDVEVVLPKYDCINYDLVEDLKLIKEFWHNGVEIKVWRGIVEDLKTTFLEPCNGMFWVGRIYTEMHADRHRFGVWCEAACEYLRHHADQRIPDIIHAHDWQSAPCTWMDCGTARSAFTIHNLNYGADLIERAMHCAAVATTVSPTYALEVSGHPAVAPNHAKFHGIRNGIDQEIWDPAEDEFLPLGYSADTFMEGKAAAKSQLRAKMNLSDADVPLVGVVTRLTHQKGVHLIKHAAWRVLERGGQFVLLGSAPDPRVQAEFNALAADLARTYPDRARLWFAYNEPLSHLIYAGADMLLVPSMFEPCGLTQMIAMRYGTVPIVRRTGGLNDTVFDVDHDEERAAAEGMAVNGFSFEGTDAPGIDYALNRALDAWQNERAWFYELAQRDMRIDWSWTKPALDYIELYYKALRRG</sequence>
<dbReference type="Proteomes" id="UP001255856">
    <property type="component" value="Unassembled WGS sequence"/>
</dbReference>
<feature type="domain" description="Carbohydrate binding module family 25" evidence="13">
    <location>
        <begin position="99"/>
        <end position="187"/>
    </location>
</feature>
<accession>A0AAD9IGW1</accession>
<evidence type="ECO:0000256" key="9">
    <source>
        <dbReference type="ARBA" id="ARBA00022679"/>
    </source>
</evidence>
<evidence type="ECO:0000256" key="10">
    <source>
        <dbReference type="ARBA" id="ARBA00022922"/>
    </source>
</evidence>
<feature type="domain" description="Carbohydrate binding module family 25" evidence="13">
    <location>
        <begin position="453"/>
        <end position="542"/>
    </location>
</feature>
<comment type="pathway">
    <text evidence="3">Glycan biosynthesis; starch biosynthesis.</text>
</comment>
<evidence type="ECO:0000256" key="4">
    <source>
        <dbReference type="ARBA" id="ARBA00010281"/>
    </source>
</evidence>
<reference evidence="14" key="1">
    <citation type="submission" date="2021-01" db="EMBL/GenBank/DDBJ databases">
        <authorList>
            <person name="Eckstrom K.M.E."/>
        </authorList>
    </citation>
    <scope>NUCLEOTIDE SEQUENCE</scope>
    <source>
        <strain evidence="14">UVCC 0001</strain>
    </source>
</reference>
<keyword evidence="11" id="KW-0809">Transit peptide</keyword>
<evidence type="ECO:0000256" key="2">
    <source>
        <dbReference type="ARBA" id="ARBA00004229"/>
    </source>
</evidence>
<gene>
    <name evidence="14" type="ORF">QBZ16_005127</name>
</gene>
<dbReference type="Pfam" id="PF16760">
    <property type="entry name" value="CBM53"/>
    <property type="match status" value="1"/>
</dbReference>
<evidence type="ECO:0000256" key="1">
    <source>
        <dbReference type="ARBA" id="ARBA00001478"/>
    </source>
</evidence>
<keyword evidence="10" id="KW-0750">Starch biosynthesis</keyword>
<evidence type="ECO:0000256" key="11">
    <source>
        <dbReference type="ARBA" id="ARBA00022946"/>
    </source>
</evidence>
<dbReference type="InterPro" id="IPR013534">
    <property type="entry name" value="Starch_synth_cat_dom"/>
</dbReference>
<dbReference type="InterPro" id="IPR011835">
    <property type="entry name" value="GS/SS"/>
</dbReference>
<dbReference type="SUPFAM" id="SSF53756">
    <property type="entry name" value="UDP-Glycosyltransferase/glycogen phosphorylase"/>
    <property type="match status" value="1"/>
</dbReference>
<dbReference type="SMART" id="SM01066">
    <property type="entry name" value="CBM_25"/>
    <property type="match status" value="3"/>
</dbReference>
<dbReference type="GO" id="GO:0004373">
    <property type="term" value="F:alpha-1,4-glucan glucosyltransferase (UDP-glucose donor) activity"/>
    <property type="evidence" value="ECO:0007669"/>
    <property type="project" value="InterPro"/>
</dbReference>
<evidence type="ECO:0000256" key="7">
    <source>
        <dbReference type="ARBA" id="ARBA00022640"/>
    </source>
</evidence>
<evidence type="ECO:0000313" key="15">
    <source>
        <dbReference type="Proteomes" id="UP001255856"/>
    </source>
</evidence>
<evidence type="ECO:0000256" key="6">
    <source>
        <dbReference type="ARBA" id="ARBA00022528"/>
    </source>
</evidence>
<proteinExistence type="inferred from homology"/>
<keyword evidence="8" id="KW-0328">Glycosyltransferase</keyword>
<dbReference type="CDD" id="cd03791">
    <property type="entry name" value="GT5_Glycogen_synthase_DULL1-like"/>
    <property type="match status" value="1"/>
</dbReference>
<feature type="domain" description="Carbohydrate binding module family 25" evidence="13">
    <location>
        <begin position="291"/>
        <end position="386"/>
    </location>
</feature>
<dbReference type="EC" id="2.4.1.21" evidence="5"/>
<dbReference type="PANTHER" id="PTHR46083">
    <property type="match status" value="1"/>
</dbReference>
<comment type="caution">
    <text evidence="14">The sequence shown here is derived from an EMBL/GenBank/DDBJ whole genome shotgun (WGS) entry which is preliminary data.</text>
</comment>